<gene>
    <name evidence="2" type="ORF">EBB45_09005</name>
</gene>
<evidence type="ECO:0000313" key="2">
    <source>
        <dbReference type="EMBL" id="RQW74733.1"/>
    </source>
</evidence>
<organism evidence="2 3">
    <name type="scientific">Lysinibacillus composti</name>
    <dbReference type="NCBI Taxonomy" id="720633"/>
    <lineage>
        <taxon>Bacteria</taxon>
        <taxon>Bacillati</taxon>
        <taxon>Bacillota</taxon>
        <taxon>Bacilli</taxon>
        <taxon>Bacillales</taxon>
        <taxon>Bacillaceae</taxon>
        <taxon>Lysinibacillus</taxon>
    </lineage>
</organism>
<keyword evidence="1" id="KW-0472">Membrane</keyword>
<evidence type="ECO:0000313" key="3">
    <source>
        <dbReference type="Proteomes" id="UP000274033"/>
    </source>
</evidence>
<proteinExistence type="predicted"/>
<dbReference type="EMBL" id="RRCT01000007">
    <property type="protein sequence ID" value="RQW74733.1"/>
    <property type="molecule type" value="Genomic_DNA"/>
</dbReference>
<evidence type="ECO:0000256" key="1">
    <source>
        <dbReference type="SAM" id="Phobius"/>
    </source>
</evidence>
<keyword evidence="1" id="KW-1133">Transmembrane helix</keyword>
<dbReference type="Proteomes" id="UP000274033">
    <property type="component" value="Unassembled WGS sequence"/>
</dbReference>
<dbReference type="OrthoDB" id="2739977at2"/>
<name>A0A3N9UEM6_9BACI</name>
<feature type="transmembrane region" description="Helical" evidence="1">
    <location>
        <begin position="6"/>
        <end position="25"/>
    </location>
</feature>
<comment type="caution">
    <text evidence="2">The sequence shown here is derived from an EMBL/GenBank/DDBJ whole genome shotgun (WGS) entry which is preliminary data.</text>
</comment>
<keyword evidence="1" id="KW-0812">Transmembrane</keyword>
<accession>A0A3N9UEM6</accession>
<protein>
    <submittedName>
        <fullName evidence="2">Uncharacterized protein</fullName>
    </submittedName>
</protein>
<dbReference type="AlphaFoldDB" id="A0A3N9UEM6"/>
<dbReference type="RefSeq" id="WP_124764157.1">
    <property type="nucleotide sequence ID" value="NZ_JAFBDY010000006.1"/>
</dbReference>
<sequence>MEKRKFTLVGLGIIIILSISAIFILNGAKSKGEDPEIIEVSAPVVNPELQVLHDKKVKEADVITKYLQEENGFFEQVGNRLTEKDYEFQMMLAVRSIDDIQVKYILTNKKVTEAEQGEVKSIFYEIVEKNNLDPHSFTLTVSDRD</sequence>
<reference evidence="2 3" key="1">
    <citation type="journal article" date="2013" name="J. Microbiol.">
        <title>Lysinibacillus chungkukjangi sp. nov., isolated from Chungkukjang, Korean fermented soybean food.</title>
        <authorList>
            <person name="Kim S.J."/>
            <person name="Jang Y.H."/>
            <person name="Hamada M."/>
            <person name="Ahn J.H."/>
            <person name="Weon H.Y."/>
            <person name="Suzuki K."/>
            <person name="Whang K.S."/>
            <person name="Kwon S.W."/>
        </authorList>
    </citation>
    <scope>NUCLEOTIDE SEQUENCE [LARGE SCALE GENOMIC DNA]</scope>
    <source>
        <strain evidence="2 3">MCCC 1A12701</strain>
    </source>
</reference>
<keyword evidence="3" id="KW-1185">Reference proteome</keyword>